<dbReference type="AlphaFoldDB" id="A0A5C4QU98"/>
<protein>
    <recommendedName>
        <fullName evidence="3">Dephospho-CoA kinase</fullName>
    </recommendedName>
</protein>
<gene>
    <name evidence="1" type="ORF">FHG89_11605</name>
</gene>
<dbReference type="Proteomes" id="UP000306145">
    <property type="component" value="Unassembled WGS sequence"/>
</dbReference>
<name>A0A5C4QU98_9ACTN</name>
<evidence type="ECO:0000313" key="2">
    <source>
        <dbReference type="Proteomes" id="UP000306145"/>
    </source>
</evidence>
<reference evidence="1 2" key="1">
    <citation type="submission" date="2019-06" db="EMBL/GenBank/DDBJ databases">
        <title>Micromonospora ordensis sp. nov., isolated from deep marine sediment.</title>
        <authorList>
            <person name="Veyisoglu A."/>
            <person name="Carro L."/>
            <person name="Klenk H.-P."/>
            <person name="Sahin N."/>
        </authorList>
    </citation>
    <scope>NUCLEOTIDE SEQUENCE [LARGE SCALE GENOMIC DNA]</scope>
    <source>
        <strain evidence="1 2">S2509</strain>
    </source>
</reference>
<dbReference type="Gene3D" id="3.40.50.300">
    <property type="entry name" value="P-loop containing nucleotide triphosphate hydrolases"/>
    <property type="match status" value="1"/>
</dbReference>
<dbReference type="SUPFAM" id="SSF52540">
    <property type="entry name" value="P-loop containing nucleoside triphosphate hydrolases"/>
    <property type="match status" value="1"/>
</dbReference>
<sequence length="185" mass="20412">MWGRCESVRISIIGLAGCGKSTSAGLIEEFAQELGRTYATVKLAKPLYDLQAQVYRAARVKVPAGAQDQILMESLADSMRRIRPESLVDDFLTRLASTDADIVVNDDLRDPFVDAVALRAHGFRVLRVTAAPEVREKRLAGRGDTSRADQSTSDLDLIEPDAVLDNSGDLMAHRDAVRRIVRSWM</sequence>
<comment type="caution">
    <text evidence="1">The sequence shown here is derived from an EMBL/GenBank/DDBJ whole genome shotgun (WGS) entry which is preliminary data.</text>
</comment>
<accession>A0A5C4QU98</accession>
<evidence type="ECO:0000313" key="1">
    <source>
        <dbReference type="EMBL" id="TNH29646.1"/>
    </source>
</evidence>
<proteinExistence type="predicted"/>
<dbReference type="OrthoDB" id="9133683at2"/>
<dbReference type="InterPro" id="IPR027417">
    <property type="entry name" value="P-loop_NTPase"/>
</dbReference>
<evidence type="ECO:0008006" key="3">
    <source>
        <dbReference type="Google" id="ProtNLM"/>
    </source>
</evidence>
<keyword evidence="2" id="KW-1185">Reference proteome</keyword>
<dbReference type="EMBL" id="VDFY01000138">
    <property type="protein sequence ID" value="TNH29646.1"/>
    <property type="molecule type" value="Genomic_DNA"/>
</dbReference>
<organism evidence="1 2">
    <name type="scientific">Micromonospora orduensis</name>
    <dbReference type="NCBI Taxonomy" id="1420891"/>
    <lineage>
        <taxon>Bacteria</taxon>
        <taxon>Bacillati</taxon>
        <taxon>Actinomycetota</taxon>
        <taxon>Actinomycetes</taxon>
        <taxon>Micromonosporales</taxon>
        <taxon>Micromonosporaceae</taxon>
        <taxon>Micromonospora</taxon>
    </lineage>
</organism>